<gene>
    <name evidence="3" type="ORF">C1H46_040667</name>
</gene>
<accession>A0A540KHY9</accession>
<proteinExistence type="predicted"/>
<dbReference type="PANTHER" id="PTHR11017:SF575">
    <property type="entry name" value="ADP-RIBOSYL CYCLASE_CYCLIC ADP-RIBOSE HYDROLASE"/>
    <property type="match status" value="1"/>
</dbReference>
<dbReference type="GO" id="GO:0006952">
    <property type="term" value="P:defense response"/>
    <property type="evidence" value="ECO:0007669"/>
    <property type="project" value="InterPro"/>
</dbReference>
<dbReference type="InterPro" id="IPR058192">
    <property type="entry name" value="WHD_ROQ1-like"/>
</dbReference>
<comment type="caution">
    <text evidence="3">The sequence shown here is derived from an EMBL/GenBank/DDBJ whole genome shotgun (WGS) entry which is preliminary data.</text>
</comment>
<evidence type="ECO:0000313" key="3">
    <source>
        <dbReference type="EMBL" id="TQD73790.1"/>
    </source>
</evidence>
<name>A0A540KHY9_MALBA</name>
<dbReference type="InterPro" id="IPR044974">
    <property type="entry name" value="Disease_R_plants"/>
</dbReference>
<dbReference type="EMBL" id="VIEB01001249">
    <property type="protein sequence ID" value="TQD73790.1"/>
    <property type="molecule type" value="Genomic_DNA"/>
</dbReference>
<dbReference type="Pfam" id="PF23282">
    <property type="entry name" value="WHD_ROQ1"/>
    <property type="match status" value="1"/>
</dbReference>
<sequence>MDKNYVARILDGCGFFAEIGLSVLLQRCLVTVDEKNKLMMHYRLQDMGREIVRAQFPNHPGNCSRLWHQEDAVGVLTDKSRTEEIEGLALNLLRPDKASFSIKAFKKMKRLRLLQLNRVQLTGDYKHLSEKLRWLCWQGFPVMFIPKEALNQLRSLVSIDLWYSNLIQLWEHSMVYYHSLNLDINCFLRILRLDTLLFYLRWLDSSLDWTFNR</sequence>
<keyword evidence="1" id="KW-0677">Repeat</keyword>
<evidence type="ECO:0000259" key="2">
    <source>
        <dbReference type="Pfam" id="PF23282"/>
    </source>
</evidence>
<evidence type="ECO:0000313" key="4">
    <source>
        <dbReference type="Proteomes" id="UP000315295"/>
    </source>
</evidence>
<reference evidence="3 4" key="1">
    <citation type="journal article" date="2019" name="G3 (Bethesda)">
        <title>Sequencing of a Wild Apple (Malus baccata) Genome Unravels the Differences Between Cultivated and Wild Apple Species Regarding Disease Resistance and Cold Tolerance.</title>
        <authorList>
            <person name="Chen X."/>
        </authorList>
    </citation>
    <scope>NUCLEOTIDE SEQUENCE [LARGE SCALE GENOMIC DNA]</scope>
    <source>
        <strain evidence="4">cv. Shandingzi</strain>
        <tissue evidence="3">Leaves</tissue>
    </source>
</reference>
<dbReference type="Gene3D" id="3.80.10.10">
    <property type="entry name" value="Ribonuclease Inhibitor"/>
    <property type="match status" value="1"/>
</dbReference>
<dbReference type="AlphaFoldDB" id="A0A540KHY9"/>
<feature type="domain" description="Disease resistance protein Roq1-like winged-helix" evidence="2">
    <location>
        <begin position="4"/>
        <end position="55"/>
    </location>
</feature>
<organism evidence="3 4">
    <name type="scientific">Malus baccata</name>
    <name type="common">Siberian crab apple</name>
    <name type="synonym">Pyrus baccata</name>
    <dbReference type="NCBI Taxonomy" id="106549"/>
    <lineage>
        <taxon>Eukaryota</taxon>
        <taxon>Viridiplantae</taxon>
        <taxon>Streptophyta</taxon>
        <taxon>Embryophyta</taxon>
        <taxon>Tracheophyta</taxon>
        <taxon>Spermatophyta</taxon>
        <taxon>Magnoliopsida</taxon>
        <taxon>eudicotyledons</taxon>
        <taxon>Gunneridae</taxon>
        <taxon>Pentapetalae</taxon>
        <taxon>rosids</taxon>
        <taxon>fabids</taxon>
        <taxon>Rosales</taxon>
        <taxon>Rosaceae</taxon>
        <taxon>Amygdaloideae</taxon>
        <taxon>Maleae</taxon>
        <taxon>Malus</taxon>
    </lineage>
</organism>
<protein>
    <recommendedName>
        <fullName evidence="2">Disease resistance protein Roq1-like winged-helix domain-containing protein</fullName>
    </recommendedName>
</protein>
<dbReference type="InterPro" id="IPR032675">
    <property type="entry name" value="LRR_dom_sf"/>
</dbReference>
<dbReference type="SUPFAM" id="SSF52058">
    <property type="entry name" value="L domain-like"/>
    <property type="match status" value="1"/>
</dbReference>
<dbReference type="PANTHER" id="PTHR11017">
    <property type="entry name" value="LEUCINE-RICH REPEAT-CONTAINING PROTEIN"/>
    <property type="match status" value="1"/>
</dbReference>
<keyword evidence="4" id="KW-1185">Reference proteome</keyword>
<evidence type="ECO:0000256" key="1">
    <source>
        <dbReference type="ARBA" id="ARBA00022737"/>
    </source>
</evidence>
<dbReference type="Proteomes" id="UP000315295">
    <property type="component" value="Unassembled WGS sequence"/>
</dbReference>